<dbReference type="PANTHER" id="PTHR10677:SF9">
    <property type="entry name" value="UBIQUILIN-LIKE PROTEIN"/>
    <property type="match status" value="1"/>
</dbReference>
<feature type="domain" description="Ubiquitin-like" evidence="2">
    <location>
        <begin position="31"/>
        <end position="105"/>
    </location>
</feature>
<dbReference type="Pfam" id="PF23195">
    <property type="entry name" value="UBQLN1"/>
    <property type="match status" value="1"/>
</dbReference>
<evidence type="ECO:0000256" key="1">
    <source>
        <dbReference type="SAM" id="MobiDB-lite"/>
    </source>
</evidence>
<dbReference type="AlphaFoldDB" id="A0A2J8P6S2"/>
<evidence type="ECO:0000259" key="2">
    <source>
        <dbReference type="PROSITE" id="PS50053"/>
    </source>
</evidence>
<dbReference type="SMART" id="SM00213">
    <property type="entry name" value="UBQ"/>
    <property type="match status" value="1"/>
</dbReference>
<reference evidence="3 4" key="1">
    <citation type="submission" date="2017-12" db="EMBL/GenBank/DDBJ databases">
        <title>High-resolution comparative analysis of great ape genomes.</title>
        <authorList>
            <person name="Pollen A."/>
            <person name="Hastie A."/>
            <person name="Hormozdiari F."/>
            <person name="Dougherty M."/>
            <person name="Liu R."/>
            <person name="Chaisson M."/>
            <person name="Hoppe E."/>
            <person name="Hill C."/>
            <person name="Pang A."/>
            <person name="Hillier L."/>
            <person name="Baker C."/>
            <person name="Armstrong J."/>
            <person name="Shendure J."/>
            <person name="Paten B."/>
            <person name="Wilson R."/>
            <person name="Chao H."/>
            <person name="Schneider V."/>
            <person name="Ventura M."/>
            <person name="Kronenberg Z."/>
            <person name="Murali S."/>
            <person name="Gordon D."/>
            <person name="Cantsilieris S."/>
            <person name="Munson K."/>
            <person name="Nelson B."/>
            <person name="Raja A."/>
            <person name="Underwood J."/>
            <person name="Diekhans M."/>
            <person name="Fiddes I."/>
            <person name="Haussler D."/>
            <person name="Eichler E."/>
        </authorList>
    </citation>
    <scope>NUCLEOTIDE SEQUENCE [LARGE SCALE GENOMIC DNA]</scope>
    <source>
        <strain evidence="3">Yerkes chimp pedigree #C0471</strain>
    </source>
</reference>
<dbReference type="PROSITE" id="PS50053">
    <property type="entry name" value="UBIQUITIN_2"/>
    <property type="match status" value="1"/>
</dbReference>
<protein>
    <submittedName>
        <fullName evidence="3">UBQLNL isoform 1</fullName>
    </submittedName>
</protein>
<feature type="region of interest" description="Disordered" evidence="1">
    <location>
        <begin position="1"/>
        <end position="23"/>
    </location>
</feature>
<sequence>MSHAISRRSRMSQSGCPPGLLADKNISSSATRVIVKTAGNQKDFMVADDISVRQFKEMLLAHFQCQMDQLVPVFMGCLLKDHDTLSQRGIMDGHTIYLVIKSKQGSRSLAHSFRDLPTNDPCHRDRNTKGNSSRVHQPTGMNQAPVELAHFVGSDAPKVHTQNLEVSHPECRAQMLENPSIQRLLSNMEFMWQFISEHLDTQQLMQQNPEVSRLLLDNSETLLQTLELARNLAMIQEIMQIQQPSQNLEYPLNPQPYLGLETMPGGNNALGRNYADINDQMLNSMQDPFGGNPFTALLAGQVLEQVQSSPPPPLPSQEQQDQLTQHPATRVIYNSSGGFSSNTSANDTPNKVNHTSKANTAMISTKGQSHICATRQPAGIPALPSIELTQQLQEEYKDATVSLSSSRQTLKGDLQLSDEQTSSQITGGMMQLLMNNPYLAAQIMLFTSMPQLSEEWRQQLPTFLQQTQISDLLSA</sequence>
<feature type="compositionally biased region" description="Polar residues" evidence="1">
    <location>
        <begin position="129"/>
        <end position="138"/>
    </location>
</feature>
<dbReference type="CDD" id="cd01808">
    <property type="entry name" value="Ubl_PLICs"/>
    <property type="match status" value="1"/>
</dbReference>
<feature type="compositionally biased region" description="Basic residues" evidence="1">
    <location>
        <begin position="1"/>
        <end position="10"/>
    </location>
</feature>
<dbReference type="InterPro" id="IPR015496">
    <property type="entry name" value="Ubiquilin"/>
</dbReference>
<dbReference type="InterPro" id="IPR029071">
    <property type="entry name" value="Ubiquitin-like_domsf"/>
</dbReference>
<dbReference type="Gene3D" id="3.10.20.90">
    <property type="entry name" value="Phosphatidylinositol 3-kinase Catalytic Subunit, Chain A, domain 1"/>
    <property type="match status" value="1"/>
</dbReference>
<name>A0A2J8P6S2_PANTR</name>
<comment type="caution">
    <text evidence="3">The sequence shown here is derived from an EMBL/GenBank/DDBJ whole genome shotgun (WGS) entry which is preliminary data.</text>
</comment>
<dbReference type="SUPFAM" id="SSF54236">
    <property type="entry name" value="Ubiquitin-like"/>
    <property type="match status" value="1"/>
</dbReference>
<accession>A0A2J8P6S2</accession>
<dbReference type="Proteomes" id="UP000236370">
    <property type="component" value="Unassembled WGS sequence"/>
</dbReference>
<evidence type="ECO:0000313" key="4">
    <source>
        <dbReference type="Proteomes" id="UP000236370"/>
    </source>
</evidence>
<gene>
    <name evidence="3" type="ORF">CK820_G0005959</name>
</gene>
<organism evidence="3 4">
    <name type="scientific">Pan troglodytes</name>
    <name type="common">Chimpanzee</name>
    <dbReference type="NCBI Taxonomy" id="9598"/>
    <lineage>
        <taxon>Eukaryota</taxon>
        <taxon>Metazoa</taxon>
        <taxon>Chordata</taxon>
        <taxon>Craniata</taxon>
        <taxon>Vertebrata</taxon>
        <taxon>Euteleostomi</taxon>
        <taxon>Mammalia</taxon>
        <taxon>Eutheria</taxon>
        <taxon>Euarchontoglires</taxon>
        <taxon>Primates</taxon>
        <taxon>Haplorrhini</taxon>
        <taxon>Catarrhini</taxon>
        <taxon>Hominidae</taxon>
        <taxon>Pan</taxon>
    </lineage>
</organism>
<dbReference type="EMBL" id="NBAG03000219">
    <property type="protein sequence ID" value="PNI79699.1"/>
    <property type="molecule type" value="Genomic_DNA"/>
</dbReference>
<feature type="region of interest" description="Disordered" evidence="1">
    <location>
        <begin position="113"/>
        <end position="138"/>
    </location>
</feature>
<dbReference type="FunFam" id="3.10.20.90:FF:000095">
    <property type="entry name" value="Ubiquilin 4"/>
    <property type="match status" value="1"/>
</dbReference>
<dbReference type="PANTHER" id="PTHR10677">
    <property type="entry name" value="UBIQUILIN"/>
    <property type="match status" value="1"/>
</dbReference>
<evidence type="ECO:0000313" key="3">
    <source>
        <dbReference type="EMBL" id="PNI79699.1"/>
    </source>
</evidence>
<feature type="compositionally biased region" description="Polar residues" evidence="1">
    <location>
        <begin position="321"/>
        <end position="354"/>
    </location>
</feature>
<proteinExistence type="predicted"/>
<dbReference type="InterPro" id="IPR000626">
    <property type="entry name" value="Ubiquitin-like_dom"/>
</dbReference>
<dbReference type="Pfam" id="PF00240">
    <property type="entry name" value="ubiquitin"/>
    <property type="match status" value="1"/>
</dbReference>
<feature type="region of interest" description="Disordered" evidence="1">
    <location>
        <begin position="305"/>
        <end position="354"/>
    </location>
</feature>